<dbReference type="HAMAP" id="MF_00523">
    <property type="entry name" value="LpxD"/>
    <property type="match status" value="1"/>
</dbReference>
<proteinExistence type="inferred from homology"/>
<dbReference type="PANTHER" id="PTHR43378">
    <property type="entry name" value="UDP-3-O-ACYLGLUCOSAMINE N-ACYLTRANSFERASE"/>
    <property type="match status" value="1"/>
</dbReference>
<dbReference type="Pfam" id="PF00132">
    <property type="entry name" value="Hexapep"/>
    <property type="match status" value="2"/>
</dbReference>
<dbReference type="SUPFAM" id="SSF51161">
    <property type="entry name" value="Trimeric LpxA-like enzymes"/>
    <property type="match status" value="1"/>
</dbReference>
<dbReference type="Gene3D" id="3.40.1390.10">
    <property type="entry name" value="MurE/MurF, N-terminal domain"/>
    <property type="match status" value="1"/>
</dbReference>
<dbReference type="Proteomes" id="UP001321520">
    <property type="component" value="Chromosome"/>
</dbReference>
<evidence type="ECO:0000256" key="7">
    <source>
        <dbReference type="HAMAP-Rule" id="MF_00523"/>
    </source>
</evidence>
<feature type="domain" description="UDP-3-O-[3-hydroxymyristoyl] glucosamine N-acyltransferase non-repeat region" evidence="8">
    <location>
        <begin position="29"/>
        <end position="94"/>
    </location>
</feature>
<dbReference type="InterPro" id="IPR020573">
    <property type="entry name" value="UDP_GlcNAc_AcTrfase_non-rep"/>
</dbReference>
<evidence type="ECO:0000256" key="1">
    <source>
        <dbReference type="ARBA" id="ARBA00022516"/>
    </source>
</evidence>
<evidence type="ECO:0000256" key="5">
    <source>
        <dbReference type="ARBA" id="ARBA00023098"/>
    </source>
</evidence>
<name>A0ABY9EFN2_9GAMM</name>
<dbReference type="InterPro" id="IPR011004">
    <property type="entry name" value="Trimer_LpxA-like_sf"/>
</dbReference>
<organism evidence="9 10">
    <name type="scientific">Microbulbifer spongiae</name>
    <dbReference type="NCBI Taxonomy" id="2944933"/>
    <lineage>
        <taxon>Bacteria</taxon>
        <taxon>Pseudomonadati</taxon>
        <taxon>Pseudomonadota</taxon>
        <taxon>Gammaproteobacteria</taxon>
        <taxon>Cellvibrionales</taxon>
        <taxon>Microbulbiferaceae</taxon>
        <taxon>Microbulbifer</taxon>
    </lineage>
</organism>
<dbReference type="RefSeq" id="WP_301418285.1">
    <property type="nucleotide sequence ID" value="NZ_CP098023.1"/>
</dbReference>
<dbReference type="GO" id="GO:0103118">
    <property type="term" value="F:UDP-3-O-[(3R)-3-hydroxyacyl]-glucosamine N-acyltransferase activity"/>
    <property type="evidence" value="ECO:0007669"/>
    <property type="project" value="UniProtKB-EC"/>
</dbReference>
<sequence length="353" mass="36541">MSDNLSLAHLARVLGAELRLAPGVDSRYEISGLSTLQDAGASHLAFLASAAYRRFLKNTAAGAVLVTEEFADDCPVSVLCVENPYLAFARATALFNSAPQAEVGIHPSAAVHPDAEIASSASVAAGAVVERYAKIGPNVSLGANCFVGEGAIIGAGSCLHAGAVVHHRCSLGRDCIIHSQAVIGADGFGFAHHQQEWIKIYQLGGVNIGDDVEIGANTCVDRGALGDTIIGSGVKIDNLVQIAHNVKIGDYTAIAACSGIAGSAVIGKHCALAGCSRIAGHVTIADGCTVTADTFVTKSIDSPGSYSGALPFSDSPTWRRNAVRFGRLDKMAKRLKDLEKQLEALSRHIDGEG</sequence>
<dbReference type="InterPro" id="IPR001451">
    <property type="entry name" value="Hexapep"/>
</dbReference>
<keyword evidence="3 7" id="KW-0808">Transferase</keyword>
<keyword evidence="5 7" id="KW-0443">Lipid metabolism</keyword>
<keyword evidence="2 7" id="KW-0441">Lipid A biosynthesis</keyword>
<comment type="subunit">
    <text evidence="7">Homotrimer.</text>
</comment>
<protein>
    <recommendedName>
        <fullName evidence="7">UDP-3-O-acylglucosamine N-acyltransferase</fullName>
        <ecNumber evidence="7">2.3.1.191</ecNumber>
    </recommendedName>
</protein>
<reference evidence="9 10" key="1">
    <citation type="submission" date="2022-05" db="EMBL/GenBank/DDBJ databases">
        <title>Microbulbifer sp. nov., isolated from sponge.</title>
        <authorList>
            <person name="Gao L."/>
        </authorList>
    </citation>
    <scope>NUCLEOTIDE SEQUENCE [LARGE SCALE GENOMIC DNA]</scope>
    <source>
        <strain evidence="9 10">MI-G</strain>
    </source>
</reference>
<evidence type="ECO:0000313" key="10">
    <source>
        <dbReference type="Proteomes" id="UP001321520"/>
    </source>
</evidence>
<dbReference type="NCBIfam" id="TIGR01853">
    <property type="entry name" value="lipid_A_lpxD"/>
    <property type="match status" value="1"/>
</dbReference>
<keyword evidence="10" id="KW-1185">Reference proteome</keyword>
<keyword evidence="4 7" id="KW-0677">Repeat</keyword>
<gene>
    <name evidence="7 9" type="primary">lpxD</name>
    <name evidence="9" type="ORF">M8T91_07340</name>
</gene>
<comment type="pathway">
    <text evidence="7">Bacterial outer membrane biogenesis; LPS lipid A biosynthesis.</text>
</comment>
<dbReference type="InterPro" id="IPR007691">
    <property type="entry name" value="LpxD"/>
</dbReference>
<feature type="active site" description="Proton acceptor" evidence="7">
    <location>
        <position position="244"/>
    </location>
</feature>
<evidence type="ECO:0000259" key="8">
    <source>
        <dbReference type="Pfam" id="PF04613"/>
    </source>
</evidence>
<comment type="catalytic activity">
    <reaction evidence="7">
        <text>a UDP-3-O-[(3R)-3-hydroxyacyl]-alpha-D-glucosamine + a (3R)-hydroxyacyl-[ACP] = a UDP-2-N,3-O-bis[(3R)-3-hydroxyacyl]-alpha-D-glucosamine + holo-[ACP] + H(+)</text>
        <dbReference type="Rhea" id="RHEA:53836"/>
        <dbReference type="Rhea" id="RHEA-COMP:9685"/>
        <dbReference type="Rhea" id="RHEA-COMP:9945"/>
        <dbReference type="ChEBI" id="CHEBI:15378"/>
        <dbReference type="ChEBI" id="CHEBI:64479"/>
        <dbReference type="ChEBI" id="CHEBI:78827"/>
        <dbReference type="ChEBI" id="CHEBI:137740"/>
        <dbReference type="ChEBI" id="CHEBI:137748"/>
        <dbReference type="EC" id="2.3.1.191"/>
    </reaction>
</comment>
<dbReference type="Gene3D" id="2.160.10.10">
    <property type="entry name" value="Hexapeptide repeat proteins"/>
    <property type="match status" value="1"/>
</dbReference>
<accession>A0ABY9EFN2</accession>
<dbReference type="PANTHER" id="PTHR43378:SF2">
    <property type="entry name" value="UDP-3-O-ACYLGLUCOSAMINE N-ACYLTRANSFERASE 1, MITOCHONDRIAL-RELATED"/>
    <property type="match status" value="1"/>
</dbReference>
<evidence type="ECO:0000256" key="6">
    <source>
        <dbReference type="ARBA" id="ARBA00023315"/>
    </source>
</evidence>
<comment type="similarity">
    <text evidence="7">Belongs to the transferase hexapeptide repeat family. LpxD subfamily.</text>
</comment>
<evidence type="ECO:0000256" key="4">
    <source>
        <dbReference type="ARBA" id="ARBA00022737"/>
    </source>
</evidence>
<dbReference type="Gene3D" id="1.20.5.170">
    <property type="match status" value="1"/>
</dbReference>
<comment type="function">
    <text evidence="7">Catalyzes the N-acylation of UDP-3-O-acylglucosamine using 3-hydroxyacyl-ACP as the acyl donor. Is involved in the biosynthesis of lipid A, a phosphorylated glycolipid that anchors the lipopolysaccharide to the outer membrane of the cell.</text>
</comment>
<keyword evidence="6 7" id="KW-0012">Acyltransferase</keyword>
<dbReference type="NCBIfam" id="NF002060">
    <property type="entry name" value="PRK00892.1"/>
    <property type="match status" value="1"/>
</dbReference>
<keyword evidence="1 7" id="KW-0444">Lipid biosynthesis</keyword>
<evidence type="ECO:0000313" key="9">
    <source>
        <dbReference type="EMBL" id="WKD51221.1"/>
    </source>
</evidence>
<evidence type="ECO:0000256" key="2">
    <source>
        <dbReference type="ARBA" id="ARBA00022556"/>
    </source>
</evidence>
<evidence type="ECO:0000256" key="3">
    <source>
        <dbReference type="ARBA" id="ARBA00022679"/>
    </source>
</evidence>
<dbReference type="EMBL" id="CP098023">
    <property type="protein sequence ID" value="WKD51221.1"/>
    <property type="molecule type" value="Genomic_DNA"/>
</dbReference>
<dbReference type="EC" id="2.3.1.191" evidence="7"/>
<dbReference type="CDD" id="cd03352">
    <property type="entry name" value="LbH_LpxD"/>
    <property type="match status" value="1"/>
</dbReference>
<dbReference type="Pfam" id="PF04613">
    <property type="entry name" value="LpxD"/>
    <property type="match status" value="1"/>
</dbReference>